<evidence type="ECO:0000256" key="1">
    <source>
        <dbReference type="SAM" id="Phobius"/>
    </source>
</evidence>
<reference evidence="3" key="1">
    <citation type="submission" date="2016-10" db="EMBL/GenBank/DDBJ databases">
        <authorList>
            <person name="Varghese N."/>
            <person name="Submissions S."/>
        </authorList>
    </citation>
    <scope>NUCLEOTIDE SEQUENCE [LARGE SCALE GENOMIC DNA]</scope>
    <source>
        <strain evidence="3">B48,IBRC-M 10115,DSM 25386,CECT 8001</strain>
    </source>
</reference>
<dbReference type="EMBL" id="FOBW01000005">
    <property type="protein sequence ID" value="SEM75445.1"/>
    <property type="molecule type" value="Genomic_DNA"/>
</dbReference>
<name>A0A1H8AXL3_9BACI</name>
<keyword evidence="1" id="KW-0812">Transmembrane</keyword>
<organism evidence="2 3">
    <name type="scientific">Mesobacillus persicus</name>
    <dbReference type="NCBI Taxonomy" id="930146"/>
    <lineage>
        <taxon>Bacteria</taxon>
        <taxon>Bacillati</taxon>
        <taxon>Bacillota</taxon>
        <taxon>Bacilli</taxon>
        <taxon>Bacillales</taxon>
        <taxon>Bacillaceae</taxon>
        <taxon>Mesobacillus</taxon>
    </lineage>
</organism>
<dbReference type="STRING" id="930146.SAMN05192533_105200"/>
<accession>A0A1H8AXL3</accession>
<feature type="transmembrane region" description="Helical" evidence="1">
    <location>
        <begin position="6"/>
        <end position="30"/>
    </location>
</feature>
<dbReference type="Proteomes" id="UP000198553">
    <property type="component" value="Unassembled WGS sequence"/>
</dbReference>
<evidence type="ECO:0000313" key="2">
    <source>
        <dbReference type="EMBL" id="SEM75445.1"/>
    </source>
</evidence>
<gene>
    <name evidence="2" type="ORF">SAMN05192533_105200</name>
</gene>
<protein>
    <submittedName>
        <fullName evidence="2">Uncharacterized protein</fullName>
    </submittedName>
</protein>
<keyword evidence="1" id="KW-1133">Transmembrane helix</keyword>
<evidence type="ECO:0000313" key="3">
    <source>
        <dbReference type="Proteomes" id="UP000198553"/>
    </source>
</evidence>
<sequence length="35" mass="4087">MDMWTLLFPTSVTGVIIFIVGFLLTIYLHLKVYKL</sequence>
<dbReference type="AlphaFoldDB" id="A0A1H8AXL3"/>
<keyword evidence="1" id="KW-0472">Membrane</keyword>
<proteinExistence type="predicted"/>
<keyword evidence="3" id="KW-1185">Reference proteome</keyword>